<comment type="cofactor">
    <cofactor evidence="1">
        <name>Mn(2+)</name>
        <dbReference type="ChEBI" id="CHEBI:29035"/>
    </cofactor>
</comment>
<dbReference type="Gene3D" id="3.90.79.10">
    <property type="entry name" value="Nucleoside Triphosphate Pyrophosphohydrolase"/>
    <property type="match status" value="1"/>
</dbReference>
<dbReference type="Pfam" id="PF00293">
    <property type="entry name" value="NUDIX"/>
    <property type="match status" value="1"/>
</dbReference>
<organism evidence="8 9">
    <name type="scientific">Glycocaulis alkaliphilus</name>
    <dbReference type="NCBI Taxonomy" id="1434191"/>
    <lineage>
        <taxon>Bacteria</taxon>
        <taxon>Pseudomonadati</taxon>
        <taxon>Pseudomonadota</taxon>
        <taxon>Alphaproteobacteria</taxon>
        <taxon>Maricaulales</taxon>
        <taxon>Maricaulaceae</taxon>
        <taxon>Glycocaulis</taxon>
    </lineage>
</organism>
<keyword evidence="9" id="KW-1185">Reference proteome</keyword>
<reference evidence="8 9" key="1">
    <citation type="submission" date="2016-12" db="EMBL/GenBank/DDBJ databases">
        <title>The genome of dimorphic prosthecate Glycocaulis alkaliphilus 6b-8t, isolated from crude oil dictates its adaptability in petroleum environments.</title>
        <authorList>
            <person name="Wu X.-L."/>
            <person name="Geng S."/>
        </authorList>
    </citation>
    <scope>NUCLEOTIDE SEQUENCE [LARGE SCALE GENOMIC DNA]</scope>
    <source>
        <strain evidence="8 9">6B-8</strain>
    </source>
</reference>
<evidence type="ECO:0000313" key="9">
    <source>
        <dbReference type="Proteomes" id="UP000286954"/>
    </source>
</evidence>
<dbReference type="SUPFAM" id="SSF55811">
    <property type="entry name" value="Nudix"/>
    <property type="match status" value="1"/>
</dbReference>
<feature type="compositionally biased region" description="Basic and acidic residues" evidence="7">
    <location>
        <begin position="9"/>
        <end position="20"/>
    </location>
</feature>
<protein>
    <submittedName>
        <fullName evidence="8">NUDIX hydrolase</fullName>
    </submittedName>
</protein>
<dbReference type="PANTHER" id="PTHR12318:SF0">
    <property type="entry name" value="ACYL-COENZYME A DIPHOSPHATASE NUDT19"/>
    <property type="match status" value="1"/>
</dbReference>
<evidence type="ECO:0000256" key="3">
    <source>
        <dbReference type="ARBA" id="ARBA00022723"/>
    </source>
</evidence>
<dbReference type="AlphaFoldDB" id="A0A3T0E932"/>
<feature type="region of interest" description="Disordered" evidence="7">
    <location>
        <begin position="1"/>
        <end position="29"/>
    </location>
</feature>
<dbReference type="InterPro" id="IPR015797">
    <property type="entry name" value="NUDIX_hydrolase-like_dom_sf"/>
</dbReference>
<dbReference type="GO" id="GO:0016818">
    <property type="term" value="F:hydrolase activity, acting on acid anhydrides, in phosphorus-containing anhydrides"/>
    <property type="evidence" value="ECO:0007669"/>
    <property type="project" value="InterPro"/>
</dbReference>
<proteinExistence type="predicted"/>
<comment type="cofactor">
    <cofactor evidence="2">
        <name>Mg(2+)</name>
        <dbReference type="ChEBI" id="CHEBI:18420"/>
    </cofactor>
</comment>
<dbReference type="RefSeq" id="WP_233352566.1">
    <property type="nucleotide sequence ID" value="NZ_BMFB01000007.1"/>
</dbReference>
<evidence type="ECO:0000256" key="7">
    <source>
        <dbReference type="SAM" id="MobiDB-lite"/>
    </source>
</evidence>
<keyword evidence="4 8" id="KW-0378">Hydrolase</keyword>
<keyword evidence="6" id="KW-0464">Manganese</keyword>
<evidence type="ECO:0000313" key="8">
    <source>
        <dbReference type="EMBL" id="AZU03933.1"/>
    </source>
</evidence>
<evidence type="ECO:0000256" key="6">
    <source>
        <dbReference type="ARBA" id="ARBA00023211"/>
    </source>
</evidence>
<sequence>MAKGNPFDPTRHSEGNERPGVKPHPSVRRPALAASLILTRERANGTTEILFGRRSGEHVFMPRKYVFPGGRVDRTDGYAPLASEPAEPVRAVLTRCMTERRARAAAAAAIRETAEETGLLIGESAPISRASPQWKPFTQAGLAPAAAPLELVARAITPPGRPRRFDAWFFRAPEEAVTGRADDFLAAELEDLRWVSLEDTGTLDLPIITRFVLAELASHMKGPAPVRCARVTPKGPRVDEL</sequence>
<dbReference type="GO" id="GO:0046872">
    <property type="term" value="F:metal ion binding"/>
    <property type="evidence" value="ECO:0007669"/>
    <property type="project" value="UniProtKB-KW"/>
</dbReference>
<accession>A0A3T0E932</accession>
<gene>
    <name evidence="8" type="ORF">X907_1400</name>
</gene>
<name>A0A3T0E932_9PROT</name>
<dbReference type="PROSITE" id="PS51462">
    <property type="entry name" value="NUDIX"/>
    <property type="match status" value="1"/>
</dbReference>
<evidence type="ECO:0000256" key="2">
    <source>
        <dbReference type="ARBA" id="ARBA00001946"/>
    </source>
</evidence>
<keyword evidence="5" id="KW-0460">Magnesium</keyword>
<keyword evidence="3" id="KW-0479">Metal-binding</keyword>
<evidence type="ECO:0000256" key="5">
    <source>
        <dbReference type="ARBA" id="ARBA00022842"/>
    </source>
</evidence>
<dbReference type="PANTHER" id="PTHR12318">
    <property type="entry name" value="TESTOSTERONE-REGULATED PROTEIN RP2"/>
    <property type="match status" value="1"/>
</dbReference>
<dbReference type="EMBL" id="CP018911">
    <property type="protein sequence ID" value="AZU03933.1"/>
    <property type="molecule type" value="Genomic_DNA"/>
</dbReference>
<evidence type="ECO:0000256" key="1">
    <source>
        <dbReference type="ARBA" id="ARBA00001936"/>
    </source>
</evidence>
<dbReference type="Proteomes" id="UP000286954">
    <property type="component" value="Chromosome"/>
</dbReference>
<dbReference type="InterPro" id="IPR039121">
    <property type="entry name" value="NUDT19"/>
</dbReference>
<evidence type="ECO:0000256" key="4">
    <source>
        <dbReference type="ARBA" id="ARBA00022801"/>
    </source>
</evidence>
<dbReference type="InterPro" id="IPR000086">
    <property type="entry name" value="NUDIX_hydrolase_dom"/>
</dbReference>
<dbReference type="KEGG" id="gak:X907_1400"/>